<protein>
    <recommendedName>
        <fullName evidence="4">Protein regulator of cytokinesis 1</fullName>
    </recommendedName>
</protein>
<evidence type="ECO:0000313" key="2">
    <source>
        <dbReference type="EnsemblMetazoa" id="AMAM011282-PA"/>
    </source>
</evidence>
<dbReference type="PANTHER" id="PTHR19321">
    <property type="entry name" value="PROTEIN REGULATOR OF CYTOKINESIS 1 PRC1-RELATED"/>
    <property type="match status" value="1"/>
</dbReference>
<dbReference type="Pfam" id="PF03999">
    <property type="entry name" value="MAP65_ASE1"/>
    <property type="match status" value="1"/>
</dbReference>
<organism evidence="2 3">
    <name type="scientific">Anopheles maculatus</name>
    <dbReference type="NCBI Taxonomy" id="74869"/>
    <lineage>
        <taxon>Eukaryota</taxon>
        <taxon>Metazoa</taxon>
        <taxon>Ecdysozoa</taxon>
        <taxon>Arthropoda</taxon>
        <taxon>Hexapoda</taxon>
        <taxon>Insecta</taxon>
        <taxon>Pterygota</taxon>
        <taxon>Neoptera</taxon>
        <taxon>Endopterygota</taxon>
        <taxon>Diptera</taxon>
        <taxon>Nematocera</taxon>
        <taxon>Culicoidea</taxon>
        <taxon>Culicidae</taxon>
        <taxon>Anophelinae</taxon>
        <taxon>Anopheles</taxon>
        <taxon>Anopheles maculatus group</taxon>
    </lineage>
</organism>
<reference evidence="2" key="2">
    <citation type="submission" date="2020-05" db="UniProtKB">
        <authorList>
            <consortium name="EnsemblMetazoa"/>
        </authorList>
    </citation>
    <scope>IDENTIFICATION</scope>
    <source>
        <strain evidence="2">maculatus3</strain>
    </source>
</reference>
<dbReference type="VEuPathDB" id="VectorBase:AMAM011282"/>
<dbReference type="PANTHER" id="PTHR19321:SF41">
    <property type="entry name" value="FASCETTO-RELATED"/>
    <property type="match status" value="1"/>
</dbReference>
<dbReference type="Proteomes" id="UP000075901">
    <property type="component" value="Unassembled WGS sequence"/>
</dbReference>
<evidence type="ECO:0008006" key="4">
    <source>
        <dbReference type="Google" id="ProtNLM"/>
    </source>
</evidence>
<feature type="region of interest" description="Disordered" evidence="1">
    <location>
        <begin position="729"/>
        <end position="749"/>
    </location>
</feature>
<proteinExistence type="predicted"/>
<dbReference type="GO" id="GO:0008017">
    <property type="term" value="F:microtubule binding"/>
    <property type="evidence" value="ECO:0007669"/>
    <property type="project" value="InterPro"/>
</dbReference>
<dbReference type="GO" id="GO:0051256">
    <property type="term" value="P:mitotic spindle midzone assembly"/>
    <property type="evidence" value="ECO:0007669"/>
    <property type="project" value="TreeGrafter"/>
</dbReference>
<feature type="compositionally biased region" description="Polar residues" evidence="1">
    <location>
        <begin position="729"/>
        <end position="745"/>
    </location>
</feature>
<feature type="compositionally biased region" description="Basic residues" evidence="1">
    <location>
        <begin position="595"/>
        <end position="609"/>
    </location>
</feature>
<reference evidence="3" key="1">
    <citation type="submission" date="2013-09" db="EMBL/GenBank/DDBJ databases">
        <title>The Genome Sequence of Anopheles maculatus species B.</title>
        <authorList>
            <consortium name="The Broad Institute Genomics Platform"/>
            <person name="Neafsey D.E."/>
            <person name="Besansky N."/>
            <person name="Howell P."/>
            <person name="Walton C."/>
            <person name="Young S.K."/>
            <person name="Zeng Q."/>
            <person name="Gargeya S."/>
            <person name="Fitzgerald M."/>
            <person name="Haas B."/>
            <person name="Abouelleil A."/>
            <person name="Allen A.W."/>
            <person name="Alvarado L."/>
            <person name="Arachchi H.M."/>
            <person name="Berlin A.M."/>
            <person name="Chapman S.B."/>
            <person name="Gainer-Dewar J."/>
            <person name="Goldberg J."/>
            <person name="Griggs A."/>
            <person name="Gujja S."/>
            <person name="Hansen M."/>
            <person name="Howarth C."/>
            <person name="Imamovic A."/>
            <person name="Ireland A."/>
            <person name="Larimer J."/>
            <person name="McCowan C."/>
            <person name="Murphy C."/>
            <person name="Pearson M."/>
            <person name="Poon T.W."/>
            <person name="Priest M."/>
            <person name="Roberts A."/>
            <person name="Saif S."/>
            <person name="Shea T."/>
            <person name="Sisk P."/>
            <person name="Sykes S."/>
            <person name="Wortman J."/>
            <person name="Nusbaum C."/>
            <person name="Birren B."/>
        </authorList>
    </citation>
    <scope>NUCLEOTIDE SEQUENCE [LARGE SCALE GENOMIC DNA]</scope>
    <source>
        <strain evidence="3">maculatus3</strain>
    </source>
</reference>
<dbReference type="EnsemblMetazoa" id="AMAM011282-RA">
    <property type="protein sequence ID" value="AMAM011282-PA"/>
    <property type="gene ID" value="AMAM011282"/>
</dbReference>
<feature type="region of interest" description="Disordered" evidence="1">
    <location>
        <begin position="544"/>
        <end position="566"/>
    </location>
</feature>
<accession>A0A182SQB3</accession>
<dbReference type="Gene3D" id="1.20.58.1520">
    <property type="match status" value="1"/>
</dbReference>
<feature type="compositionally biased region" description="Low complexity" evidence="1">
    <location>
        <begin position="480"/>
        <end position="493"/>
    </location>
</feature>
<dbReference type="GO" id="GO:1990023">
    <property type="term" value="C:mitotic spindle midzone"/>
    <property type="evidence" value="ECO:0007669"/>
    <property type="project" value="TreeGrafter"/>
</dbReference>
<sequence length="764" mass="86942">MEAATTMTDDDPFQKIHTQMQTICTAGFNRMYALWSEMFDKNLCLDYTERLPDHMTTFFEEVYEESFQRKHRFVVEIAQLKQEALTLQRLLGEEHPCLPPGSESKPLLEQRSALDASLEQMRQKLKQRHEIIDEYLLEMETLCEELSEEPQTLSKDPLPTEHELAEFRSFLDHLMAEKLQRLEEIANLRRETKQLMGHLETIPLTEEQQRLLNARNFPPTRANMHGLRMLHEETVAQYESLKQHIDDVRRKLERLWHCLETDPAVVRKFGKLTSYTQTTFDRLFAEHDRCETLRRENMKVFVERTRHEITEWWERCMKSADERARFSTFHSEDFNEDTLKLHELELESLKVFYNENETIFQMVHQRQEMWDRMLALENKSNDPTRYNNRGGKLLDEEKERRRISCQLPKIEAKLLEACKQYEEENGRKFTVYGTAVQDLIEQQWKQREESKHQISSARKKANGLLGISSVGRTPGRGGESMIKSSSIMSSNRSRLVSGGGSALKAPVTPLIARSATKSGPWLKRKLATPTNSTSTLHAKRSLLRELNSPVPGAVGGTSSTNRTGHGTKLTIAKVAPGKIPAMKVYDSKAGGSVAQKRRSRRKSQGKRRSVSIAKVPSVIVSSAEGTILQESMCYEKIENFFDNNVPNRSSVVPEKQQSRRITRLQHHRMIEPLIKPPMTDSSFTEGEENIEPVGSVPLPPMSVGGGGGVPVSFCHSPAASSTLLLRSPGTVGTSHSTSMAGNSTRLGAGSRRLKPAAKNCPIIF</sequence>
<evidence type="ECO:0000256" key="1">
    <source>
        <dbReference type="SAM" id="MobiDB-lite"/>
    </source>
</evidence>
<feature type="region of interest" description="Disordered" evidence="1">
    <location>
        <begin position="466"/>
        <end position="493"/>
    </location>
</feature>
<keyword evidence="3" id="KW-1185">Reference proteome</keyword>
<dbReference type="GO" id="GO:0005737">
    <property type="term" value="C:cytoplasm"/>
    <property type="evidence" value="ECO:0007669"/>
    <property type="project" value="TreeGrafter"/>
</dbReference>
<dbReference type="InterPro" id="IPR007145">
    <property type="entry name" value="MAP65_Ase1_PRC1"/>
</dbReference>
<dbReference type="AlphaFoldDB" id="A0A182SQB3"/>
<evidence type="ECO:0000313" key="3">
    <source>
        <dbReference type="Proteomes" id="UP000075901"/>
    </source>
</evidence>
<feature type="region of interest" description="Disordered" evidence="1">
    <location>
        <begin position="586"/>
        <end position="610"/>
    </location>
</feature>
<name>A0A182SQB3_9DIPT</name>